<gene>
    <name evidence="3" type="ORF">BOX37_28005</name>
</gene>
<dbReference type="OrthoDB" id="9764897at2"/>
<dbReference type="InterPro" id="IPR020084">
    <property type="entry name" value="NUDIX_hydrolase_CS"/>
</dbReference>
<dbReference type="PROSITE" id="PS00893">
    <property type="entry name" value="NUDIX_BOX"/>
    <property type="match status" value="1"/>
</dbReference>
<evidence type="ECO:0000259" key="2">
    <source>
        <dbReference type="PROSITE" id="PS51462"/>
    </source>
</evidence>
<dbReference type="InterPro" id="IPR000086">
    <property type="entry name" value="NUDIX_hydrolase_dom"/>
</dbReference>
<accession>A0A1J0VYX1</accession>
<evidence type="ECO:0000256" key="1">
    <source>
        <dbReference type="ARBA" id="ARBA00022801"/>
    </source>
</evidence>
<protein>
    <recommendedName>
        <fullName evidence="2">Nudix hydrolase domain-containing protein</fullName>
    </recommendedName>
</protein>
<dbReference type="SUPFAM" id="SSF55811">
    <property type="entry name" value="Nudix"/>
    <property type="match status" value="1"/>
</dbReference>
<dbReference type="AlphaFoldDB" id="A0A1J0VYX1"/>
<proteinExistence type="predicted"/>
<evidence type="ECO:0000313" key="4">
    <source>
        <dbReference type="Proteomes" id="UP000183810"/>
    </source>
</evidence>
<keyword evidence="1" id="KW-0378">Hydrolase</keyword>
<dbReference type="Proteomes" id="UP000183810">
    <property type="component" value="Chromosome"/>
</dbReference>
<organism evidence="3 4">
    <name type="scientific">Nocardia mangyaensis</name>
    <dbReference type="NCBI Taxonomy" id="2213200"/>
    <lineage>
        <taxon>Bacteria</taxon>
        <taxon>Bacillati</taxon>
        <taxon>Actinomycetota</taxon>
        <taxon>Actinomycetes</taxon>
        <taxon>Mycobacteriales</taxon>
        <taxon>Nocardiaceae</taxon>
        <taxon>Nocardia</taxon>
    </lineage>
</organism>
<feature type="domain" description="Nudix hydrolase" evidence="2">
    <location>
        <begin position="49"/>
        <end position="185"/>
    </location>
</feature>
<dbReference type="GO" id="GO:0016787">
    <property type="term" value="F:hydrolase activity"/>
    <property type="evidence" value="ECO:0007669"/>
    <property type="project" value="UniProtKB-KW"/>
</dbReference>
<name>A0A1J0VYX1_9NOCA</name>
<dbReference type="InterPro" id="IPR015797">
    <property type="entry name" value="NUDIX_hydrolase-like_dom_sf"/>
</dbReference>
<dbReference type="PROSITE" id="PS51462">
    <property type="entry name" value="NUDIX"/>
    <property type="match status" value="1"/>
</dbReference>
<dbReference type="EMBL" id="CP018082">
    <property type="protein sequence ID" value="APE37135.1"/>
    <property type="molecule type" value="Genomic_DNA"/>
</dbReference>
<dbReference type="RefSeq" id="WP_071930304.1">
    <property type="nucleotide sequence ID" value="NZ_CP018082.1"/>
</dbReference>
<evidence type="ECO:0000313" key="3">
    <source>
        <dbReference type="EMBL" id="APE37135.1"/>
    </source>
</evidence>
<keyword evidence="4" id="KW-1185">Reference proteome</keyword>
<dbReference type="Gene3D" id="3.90.79.10">
    <property type="entry name" value="Nucleoside Triphosphate Pyrophosphohydrolase"/>
    <property type="match status" value="1"/>
</dbReference>
<dbReference type="KEGG" id="nsl:BOX37_28005"/>
<dbReference type="Pfam" id="PF00293">
    <property type="entry name" value="NUDIX"/>
    <property type="match status" value="1"/>
</dbReference>
<reference evidence="3" key="1">
    <citation type="submission" date="2016-11" db="EMBL/GenBank/DDBJ databases">
        <authorList>
            <person name="Jaros S."/>
            <person name="Januszkiewicz K."/>
            <person name="Wedrychowicz H."/>
        </authorList>
    </citation>
    <scope>NUCLEOTIDE SEQUENCE [LARGE SCALE GENOMIC DNA]</scope>
    <source>
        <strain evidence="3">Y48</strain>
    </source>
</reference>
<sequence length="191" mass="21292">MDPSTAAVAELISAMTPFDDLEQQHIEQTLDWLAATTDVYRRIPPATPSPHLVAYVVLVDPTERGLYLGRHRKSGLHLPMGGHLDPFEHPFAAARREAREELGIDASFDVVGQRPLLLTVTSTIGPTTGHVDVSLWFVARGERARRHELDPGEFDGGEWWDLDPHGLPDSDPHLGRFIRKLDTVLQPTTVR</sequence>